<evidence type="ECO:0000256" key="1">
    <source>
        <dbReference type="SAM" id="Phobius"/>
    </source>
</evidence>
<proteinExistence type="predicted"/>
<evidence type="ECO:0000313" key="3">
    <source>
        <dbReference type="Proteomes" id="UP000255036"/>
    </source>
</evidence>
<keyword evidence="1" id="KW-1133">Transmembrane helix</keyword>
<gene>
    <name evidence="2" type="ORF">DWV06_07105</name>
</gene>
<feature type="transmembrane region" description="Helical" evidence="1">
    <location>
        <begin position="20"/>
        <end position="38"/>
    </location>
</feature>
<feature type="transmembrane region" description="Helical" evidence="1">
    <location>
        <begin position="44"/>
        <end position="67"/>
    </location>
</feature>
<keyword evidence="1" id="KW-0812">Transmembrane</keyword>
<dbReference type="Proteomes" id="UP000255036">
    <property type="component" value="Unassembled WGS sequence"/>
</dbReference>
<keyword evidence="3" id="KW-1185">Reference proteome</keyword>
<dbReference type="AlphaFoldDB" id="A0A371AWW0"/>
<dbReference type="EMBL" id="QRCT01000016">
    <property type="protein sequence ID" value="RDU24053.1"/>
    <property type="molecule type" value="Genomic_DNA"/>
</dbReference>
<keyword evidence="1" id="KW-0472">Membrane</keyword>
<organism evidence="2 3">
    <name type="scientific">Anaerosacchariphilus polymeriproducens</name>
    <dbReference type="NCBI Taxonomy" id="1812858"/>
    <lineage>
        <taxon>Bacteria</taxon>
        <taxon>Bacillati</taxon>
        <taxon>Bacillota</taxon>
        <taxon>Clostridia</taxon>
        <taxon>Lachnospirales</taxon>
        <taxon>Lachnospiraceae</taxon>
        <taxon>Anaerosacchariphilus</taxon>
    </lineage>
</organism>
<dbReference type="RefSeq" id="WP_115481486.1">
    <property type="nucleotide sequence ID" value="NZ_QRCT01000016.1"/>
</dbReference>
<comment type="caution">
    <text evidence="2">The sequence shown here is derived from an EMBL/GenBank/DDBJ whole genome shotgun (WGS) entry which is preliminary data.</text>
</comment>
<reference evidence="2 3" key="1">
    <citation type="submission" date="2018-07" db="EMBL/GenBank/DDBJ databases">
        <title>Anaerosacharophilus polymeroproducens gen. nov. sp. nov., an anaerobic bacterium isolated from salt field.</title>
        <authorList>
            <person name="Kim W."/>
            <person name="Yang S.-H."/>
            <person name="Oh J."/>
            <person name="Lee J.-H."/>
            <person name="Kwon K.K."/>
        </authorList>
    </citation>
    <scope>NUCLEOTIDE SEQUENCE [LARGE SCALE GENOMIC DNA]</scope>
    <source>
        <strain evidence="2 3">MCWD5</strain>
    </source>
</reference>
<accession>A0A371AWW0</accession>
<name>A0A371AWW0_9FIRM</name>
<evidence type="ECO:0000313" key="2">
    <source>
        <dbReference type="EMBL" id="RDU24053.1"/>
    </source>
</evidence>
<sequence>MNKKSNVSFMDKHKNLFIKVLYAIAVLIMFLGLFFSFYSIINHIAIPILSTSVHGMVLGLLVFYLGLRNYLSVSKLQKKLSLNTSKFLWQNFRKNIKEK</sequence>
<protein>
    <submittedName>
        <fullName evidence="2">Uncharacterized protein</fullName>
    </submittedName>
</protein>